<dbReference type="KEGG" id="csl:COCSUDRAFT_57477"/>
<evidence type="ECO:0000313" key="5">
    <source>
        <dbReference type="Proteomes" id="UP000007264"/>
    </source>
</evidence>
<evidence type="ECO:0000259" key="3">
    <source>
        <dbReference type="PROSITE" id="PS50137"/>
    </source>
</evidence>
<reference evidence="4 5" key="1">
    <citation type="journal article" date="2012" name="Genome Biol.">
        <title>The genome of the polar eukaryotic microalga coccomyxa subellipsoidea reveals traits of cold adaptation.</title>
        <authorList>
            <person name="Blanc G."/>
            <person name="Agarkova I."/>
            <person name="Grimwood J."/>
            <person name="Kuo A."/>
            <person name="Brueggeman A."/>
            <person name="Dunigan D."/>
            <person name="Gurnon J."/>
            <person name="Ladunga I."/>
            <person name="Lindquist E."/>
            <person name="Lucas S."/>
            <person name="Pangilinan J."/>
            <person name="Proschold T."/>
            <person name="Salamov A."/>
            <person name="Schmutz J."/>
            <person name="Weeks D."/>
            <person name="Yamada T."/>
            <person name="Claverie J.M."/>
            <person name="Grigoriev I."/>
            <person name="Van Etten J."/>
            <person name="Lomsadze A."/>
            <person name="Borodovsky M."/>
        </authorList>
    </citation>
    <scope>NUCLEOTIDE SEQUENCE [LARGE SCALE GENOMIC DNA]</scope>
    <source>
        <strain evidence="4 5">C-169</strain>
    </source>
</reference>
<dbReference type="GO" id="GO:0003723">
    <property type="term" value="F:RNA binding"/>
    <property type="evidence" value="ECO:0007669"/>
    <property type="project" value="UniProtKB-UniRule"/>
</dbReference>
<protein>
    <recommendedName>
        <fullName evidence="3">DRBM domain-containing protein</fullName>
    </recommendedName>
</protein>
<accession>I0YRB5</accession>
<dbReference type="Proteomes" id="UP000007264">
    <property type="component" value="Unassembled WGS sequence"/>
</dbReference>
<name>I0YRB5_COCSC</name>
<dbReference type="Gene3D" id="3.30.160.20">
    <property type="match status" value="1"/>
</dbReference>
<gene>
    <name evidence="4" type="ORF">COCSUDRAFT_57477</name>
</gene>
<dbReference type="EMBL" id="AGSI01000014">
    <property type="protein sequence ID" value="EIE20934.1"/>
    <property type="molecule type" value="Genomic_DNA"/>
</dbReference>
<dbReference type="RefSeq" id="XP_005645478.1">
    <property type="nucleotide sequence ID" value="XM_005645421.1"/>
</dbReference>
<evidence type="ECO:0000256" key="2">
    <source>
        <dbReference type="SAM" id="MobiDB-lite"/>
    </source>
</evidence>
<keyword evidence="5" id="KW-1185">Reference proteome</keyword>
<comment type="caution">
    <text evidence="4">The sequence shown here is derived from an EMBL/GenBank/DDBJ whole genome shotgun (WGS) entry which is preliminary data.</text>
</comment>
<dbReference type="SUPFAM" id="SSF54768">
    <property type="entry name" value="dsRNA-binding domain-like"/>
    <property type="match status" value="1"/>
</dbReference>
<feature type="domain" description="DRBM" evidence="3">
    <location>
        <begin position="137"/>
        <end position="212"/>
    </location>
</feature>
<dbReference type="GeneID" id="17038913"/>
<dbReference type="OrthoDB" id="514783at2759"/>
<evidence type="ECO:0000313" key="4">
    <source>
        <dbReference type="EMBL" id="EIE20934.1"/>
    </source>
</evidence>
<dbReference type="STRING" id="574566.I0YRB5"/>
<proteinExistence type="predicted"/>
<dbReference type="SMART" id="SM00358">
    <property type="entry name" value="DSRM"/>
    <property type="match status" value="1"/>
</dbReference>
<organism evidence="4 5">
    <name type="scientific">Coccomyxa subellipsoidea (strain C-169)</name>
    <name type="common">Green microalga</name>
    <dbReference type="NCBI Taxonomy" id="574566"/>
    <lineage>
        <taxon>Eukaryota</taxon>
        <taxon>Viridiplantae</taxon>
        <taxon>Chlorophyta</taxon>
        <taxon>core chlorophytes</taxon>
        <taxon>Trebouxiophyceae</taxon>
        <taxon>Trebouxiophyceae incertae sedis</taxon>
        <taxon>Coccomyxaceae</taxon>
        <taxon>Coccomyxa</taxon>
        <taxon>Coccomyxa subellipsoidea</taxon>
    </lineage>
</organism>
<dbReference type="PROSITE" id="PS50137">
    <property type="entry name" value="DS_RBD"/>
    <property type="match status" value="1"/>
</dbReference>
<dbReference type="InterPro" id="IPR014720">
    <property type="entry name" value="dsRBD_dom"/>
</dbReference>
<evidence type="ECO:0000256" key="1">
    <source>
        <dbReference type="PROSITE-ProRule" id="PRU00266"/>
    </source>
</evidence>
<dbReference type="Pfam" id="PF00035">
    <property type="entry name" value="dsrm"/>
    <property type="match status" value="1"/>
</dbReference>
<keyword evidence="1" id="KW-0694">RNA-binding</keyword>
<feature type="region of interest" description="Disordered" evidence="2">
    <location>
        <begin position="60"/>
        <end position="117"/>
    </location>
</feature>
<feature type="compositionally biased region" description="Low complexity" evidence="2">
    <location>
        <begin position="90"/>
        <end position="99"/>
    </location>
</feature>
<dbReference type="AlphaFoldDB" id="I0YRB5"/>
<sequence>MFSLAVNGHPVGAHLLAADTAEWDIEGARPPVQPAEIGQASINYLLQLLRKSSSRQEDVDAALTAAGSTQTKGESTALPASPTVDALHISGDSAGGADQQGDHSQHPQADPNPLSSYPRCKHLIEVYRALPGAQNKSPLAVLHEYATRLSLEARSALTYSERAESNLGPFTVEAKLLSVDRATLYSSGTGKGRGKKEAKQAAAAAVLETLLANVPLEDFLHRPTKQQQKRAQATVRIATGARDSLQAQIGARQDVLLGSPQPQQPGDSFTAMPQAVPTPGLLGSPPGAYSFHSQPSLTFPEVGGPDGTSPTWFGNVHRCPDGLFYDAPYAYPGAHVAPQPQGPLLQVPPGYQLAAANAAAMYKRSHDAMTEPPQGHTNGAG</sequence>